<accession>A0A3Q0JB25</accession>
<evidence type="ECO:0000313" key="4">
    <source>
        <dbReference type="RefSeq" id="XP_026683915.1"/>
    </source>
</evidence>
<dbReference type="Pfam" id="PF12037">
    <property type="entry name" value="ATAD3_N"/>
    <property type="match status" value="1"/>
</dbReference>
<feature type="compositionally biased region" description="Polar residues" evidence="1">
    <location>
        <begin position="10"/>
        <end position="21"/>
    </location>
</feature>
<evidence type="ECO:0000259" key="2">
    <source>
        <dbReference type="Pfam" id="PF12037"/>
    </source>
</evidence>
<feature type="domain" description="ATPase family AAA" evidence="2">
    <location>
        <begin position="35"/>
        <end position="105"/>
    </location>
</feature>
<keyword evidence="3" id="KW-1185">Reference proteome</keyword>
<dbReference type="GeneID" id="113469998"/>
<dbReference type="RefSeq" id="XP_026683915.1">
    <property type="nucleotide sequence ID" value="XM_026828114.1"/>
</dbReference>
<dbReference type="PaxDb" id="121845-A0A3Q0JB25"/>
<name>A0A3Q0JB25_DIACI</name>
<organism evidence="3 4">
    <name type="scientific">Diaphorina citri</name>
    <name type="common">Asian citrus psyllid</name>
    <dbReference type="NCBI Taxonomy" id="121845"/>
    <lineage>
        <taxon>Eukaryota</taxon>
        <taxon>Metazoa</taxon>
        <taxon>Ecdysozoa</taxon>
        <taxon>Arthropoda</taxon>
        <taxon>Hexapoda</taxon>
        <taxon>Insecta</taxon>
        <taxon>Pterygota</taxon>
        <taxon>Neoptera</taxon>
        <taxon>Paraneoptera</taxon>
        <taxon>Hemiptera</taxon>
        <taxon>Sternorrhyncha</taxon>
        <taxon>Psylloidea</taxon>
        <taxon>Psyllidae</taxon>
        <taxon>Diaphorininae</taxon>
        <taxon>Diaphorina</taxon>
    </lineage>
</organism>
<protein>
    <submittedName>
        <fullName evidence="4">ATPase family AAA domain-containing protein 3-like</fullName>
    </submittedName>
</protein>
<feature type="region of interest" description="Disordered" evidence="1">
    <location>
        <begin position="1"/>
        <end position="41"/>
    </location>
</feature>
<evidence type="ECO:0000313" key="3">
    <source>
        <dbReference type="Proteomes" id="UP000079169"/>
    </source>
</evidence>
<dbReference type="AlphaFoldDB" id="A0A3Q0JB25"/>
<dbReference type="STRING" id="121845.A0A3Q0JB25"/>
<sequence>MSWLFGYKGTPQTPADFSQYANAPPGGSSGGDDGKGAGGAYRFDSTALEKAAKAAKELESSKYAKEALELTKAQEVTKQQEYLTTLIQERRNAMFQRHEVSANREQLMPRHTPEGLREVVRENSWCKTQRYVPQEIKGYKIVLTT</sequence>
<dbReference type="InterPro" id="IPR021911">
    <property type="entry name" value="ATAD3_N"/>
</dbReference>
<evidence type="ECO:0000256" key="1">
    <source>
        <dbReference type="SAM" id="MobiDB-lite"/>
    </source>
</evidence>
<reference evidence="4" key="1">
    <citation type="submission" date="2025-08" db="UniProtKB">
        <authorList>
            <consortium name="RefSeq"/>
        </authorList>
    </citation>
    <scope>IDENTIFICATION</scope>
</reference>
<dbReference type="KEGG" id="dci:113469998"/>
<proteinExistence type="predicted"/>
<feature type="compositionally biased region" description="Gly residues" evidence="1">
    <location>
        <begin position="27"/>
        <end position="39"/>
    </location>
</feature>
<gene>
    <name evidence="4" type="primary">LOC113469998</name>
</gene>
<dbReference type="Proteomes" id="UP000079169">
    <property type="component" value="Unplaced"/>
</dbReference>